<dbReference type="Gene3D" id="1.25.40.10">
    <property type="entry name" value="Tetratricopeptide repeat domain"/>
    <property type="match status" value="1"/>
</dbReference>
<proteinExistence type="predicted"/>
<evidence type="ECO:0008006" key="4">
    <source>
        <dbReference type="Google" id="ProtNLM"/>
    </source>
</evidence>
<comment type="caution">
    <text evidence="2">The sequence shown here is derived from an EMBL/GenBank/DDBJ whole genome shotgun (WGS) entry which is preliminary data.</text>
</comment>
<protein>
    <recommendedName>
        <fullName evidence="4">Tetratricopeptide repeat protein</fullName>
    </recommendedName>
</protein>
<gene>
    <name evidence="2" type="ORF">FJY75_09895</name>
</gene>
<keyword evidence="1" id="KW-0472">Membrane</keyword>
<reference evidence="2" key="1">
    <citation type="submission" date="2019-03" db="EMBL/GenBank/DDBJ databases">
        <title>Lake Tanganyika Metagenome-Assembled Genomes (MAGs).</title>
        <authorList>
            <person name="Tran P."/>
        </authorList>
    </citation>
    <scope>NUCLEOTIDE SEQUENCE</scope>
    <source>
        <strain evidence="2">M_DeepCast_400m_m2_100</strain>
    </source>
</reference>
<organism evidence="2 3">
    <name type="scientific">Eiseniibacteriota bacterium</name>
    <dbReference type="NCBI Taxonomy" id="2212470"/>
    <lineage>
        <taxon>Bacteria</taxon>
        <taxon>Candidatus Eiseniibacteriota</taxon>
    </lineage>
</organism>
<dbReference type="InterPro" id="IPR011990">
    <property type="entry name" value="TPR-like_helical_dom_sf"/>
</dbReference>
<dbReference type="EMBL" id="VGIY01000274">
    <property type="protein sequence ID" value="MBM3318145.1"/>
    <property type="molecule type" value="Genomic_DNA"/>
</dbReference>
<sequence>MSAMSKQELREDPVMERIQRVVSFAERHARWIVVGAVAAAVAILALVAVQKSQARSALEAAQALTEGQASYLTGNHPMAESQLREMLQRYGHTRAAGPAHLFLGHALRDQGRALEALEAYDKAVGKVGADAELQAAVQRGRGAALADLARYEDASRAYEQAAAKGRLQRIEDLIAAGRCALRAGDTARAQQILGGIDRDQAGERLAQVDFWLAQAGGGDR</sequence>
<dbReference type="Proteomes" id="UP000748308">
    <property type="component" value="Unassembled WGS sequence"/>
</dbReference>
<accession>A0A937XAB6</accession>
<feature type="transmembrane region" description="Helical" evidence="1">
    <location>
        <begin position="29"/>
        <end position="49"/>
    </location>
</feature>
<evidence type="ECO:0000313" key="3">
    <source>
        <dbReference type="Proteomes" id="UP000748308"/>
    </source>
</evidence>
<keyword evidence="1" id="KW-1133">Transmembrane helix</keyword>
<dbReference type="AlphaFoldDB" id="A0A937XAB6"/>
<evidence type="ECO:0000256" key="1">
    <source>
        <dbReference type="SAM" id="Phobius"/>
    </source>
</evidence>
<name>A0A937XAB6_UNCEI</name>
<evidence type="ECO:0000313" key="2">
    <source>
        <dbReference type="EMBL" id="MBM3318145.1"/>
    </source>
</evidence>
<dbReference type="SUPFAM" id="SSF48452">
    <property type="entry name" value="TPR-like"/>
    <property type="match status" value="1"/>
</dbReference>
<keyword evidence="1" id="KW-0812">Transmembrane</keyword>